<protein>
    <submittedName>
        <fullName evidence="2">Uncharacterized protein</fullName>
    </submittedName>
</protein>
<evidence type="ECO:0000256" key="1">
    <source>
        <dbReference type="SAM" id="MobiDB-lite"/>
    </source>
</evidence>
<dbReference type="EMBL" id="AWUE01014126">
    <property type="protein sequence ID" value="OMP04984.1"/>
    <property type="molecule type" value="Genomic_DNA"/>
</dbReference>
<evidence type="ECO:0000313" key="2">
    <source>
        <dbReference type="EMBL" id="OMP04984.1"/>
    </source>
</evidence>
<feature type="region of interest" description="Disordered" evidence="1">
    <location>
        <begin position="17"/>
        <end position="48"/>
    </location>
</feature>
<sequence>MEEAETVAEIVRYLVDEEQTTEKTTEEEGNKRGGGTEKEEVQINLQLL</sequence>
<dbReference type="AlphaFoldDB" id="A0A1R3KD58"/>
<name>A0A1R3KD58_9ROSI</name>
<gene>
    <name evidence="2" type="ORF">COLO4_09154</name>
</gene>
<proteinExistence type="predicted"/>
<accession>A0A1R3KD58</accession>
<feature type="compositionally biased region" description="Basic and acidic residues" evidence="1">
    <location>
        <begin position="20"/>
        <end position="41"/>
    </location>
</feature>
<organism evidence="2 3">
    <name type="scientific">Corchorus olitorius</name>
    <dbReference type="NCBI Taxonomy" id="93759"/>
    <lineage>
        <taxon>Eukaryota</taxon>
        <taxon>Viridiplantae</taxon>
        <taxon>Streptophyta</taxon>
        <taxon>Embryophyta</taxon>
        <taxon>Tracheophyta</taxon>
        <taxon>Spermatophyta</taxon>
        <taxon>Magnoliopsida</taxon>
        <taxon>eudicotyledons</taxon>
        <taxon>Gunneridae</taxon>
        <taxon>Pentapetalae</taxon>
        <taxon>rosids</taxon>
        <taxon>malvids</taxon>
        <taxon>Malvales</taxon>
        <taxon>Malvaceae</taxon>
        <taxon>Grewioideae</taxon>
        <taxon>Apeibeae</taxon>
        <taxon>Corchorus</taxon>
    </lineage>
</organism>
<keyword evidence="3" id="KW-1185">Reference proteome</keyword>
<comment type="caution">
    <text evidence="2">The sequence shown here is derived from an EMBL/GenBank/DDBJ whole genome shotgun (WGS) entry which is preliminary data.</text>
</comment>
<evidence type="ECO:0000313" key="3">
    <source>
        <dbReference type="Proteomes" id="UP000187203"/>
    </source>
</evidence>
<dbReference type="Proteomes" id="UP000187203">
    <property type="component" value="Unassembled WGS sequence"/>
</dbReference>
<reference evidence="3" key="1">
    <citation type="submission" date="2013-09" db="EMBL/GenBank/DDBJ databases">
        <title>Corchorus olitorius genome sequencing.</title>
        <authorList>
            <person name="Alam M."/>
            <person name="Haque M.S."/>
            <person name="Islam M.S."/>
            <person name="Emdad E.M."/>
            <person name="Islam M.M."/>
            <person name="Ahmed B."/>
            <person name="Halim A."/>
            <person name="Hossen Q.M.M."/>
            <person name="Hossain M.Z."/>
            <person name="Ahmed R."/>
            <person name="Khan M.M."/>
            <person name="Islam R."/>
            <person name="Rashid M.M."/>
            <person name="Khan S.A."/>
            <person name="Rahman M.S."/>
            <person name="Alam M."/>
            <person name="Yahiya A.S."/>
            <person name="Khan M.S."/>
            <person name="Azam M.S."/>
            <person name="Haque T."/>
            <person name="Lashkar M.Z.H."/>
            <person name="Akhand A.I."/>
            <person name="Morshed G."/>
            <person name="Roy S."/>
            <person name="Uddin K.S."/>
            <person name="Rabeya T."/>
            <person name="Hossain A.S."/>
            <person name="Chowdhury A."/>
            <person name="Snigdha A.R."/>
            <person name="Mortoza M.S."/>
            <person name="Matin S.A."/>
            <person name="Hoque S.M.E."/>
            <person name="Islam M.K."/>
            <person name="Roy D.K."/>
            <person name="Haider R."/>
            <person name="Moosa M.M."/>
            <person name="Elias S.M."/>
            <person name="Hasan A.M."/>
            <person name="Jahan S."/>
            <person name="Shafiuddin M."/>
            <person name="Mahmood N."/>
            <person name="Shommy N.S."/>
        </authorList>
    </citation>
    <scope>NUCLEOTIDE SEQUENCE [LARGE SCALE GENOMIC DNA]</scope>
    <source>
        <strain evidence="3">cv. O-4</strain>
    </source>
</reference>